<dbReference type="EMBL" id="LK032379">
    <property type="protein sequence ID" value="CDY36625.1"/>
    <property type="molecule type" value="Genomic_DNA"/>
</dbReference>
<dbReference type="PaxDb" id="3708-A0A078HE46"/>
<dbReference type="Gene3D" id="3.40.50.1110">
    <property type="entry name" value="SGNH hydrolase"/>
    <property type="match status" value="1"/>
</dbReference>
<gene>
    <name evidence="2" type="primary">BnaC06g06780D</name>
    <name evidence="2" type="ORF">GSBRNA2T00062347001</name>
</gene>
<accession>A0A078HE46</accession>
<reference evidence="2 3" key="1">
    <citation type="journal article" date="2014" name="Science">
        <title>Plant genetics. Early allopolyploid evolution in the post-Neolithic Brassica napus oilseed genome.</title>
        <authorList>
            <person name="Chalhoub B."/>
            <person name="Denoeud F."/>
            <person name="Liu S."/>
            <person name="Parkin I.A."/>
            <person name="Tang H."/>
            <person name="Wang X."/>
            <person name="Chiquet J."/>
            <person name="Belcram H."/>
            <person name="Tong C."/>
            <person name="Samans B."/>
            <person name="Correa M."/>
            <person name="Da Silva C."/>
            <person name="Just J."/>
            <person name="Falentin C."/>
            <person name="Koh C.S."/>
            <person name="Le Clainche I."/>
            <person name="Bernard M."/>
            <person name="Bento P."/>
            <person name="Noel B."/>
            <person name="Labadie K."/>
            <person name="Alberti A."/>
            <person name="Charles M."/>
            <person name="Arnaud D."/>
            <person name="Guo H."/>
            <person name="Daviaud C."/>
            <person name="Alamery S."/>
            <person name="Jabbari K."/>
            <person name="Zhao M."/>
            <person name="Edger P.P."/>
            <person name="Chelaifa H."/>
            <person name="Tack D."/>
            <person name="Lassalle G."/>
            <person name="Mestiri I."/>
            <person name="Schnel N."/>
            <person name="Le Paslier M.C."/>
            <person name="Fan G."/>
            <person name="Renault V."/>
            <person name="Bayer P.E."/>
            <person name="Golicz A.A."/>
            <person name="Manoli S."/>
            <person name="Lee T.H."/>
            <person name="Thi V.H."/>
            <person name="Chalabi S."/>
            <person name="Hu Q."/>
            <person name="Fan C."/>
            <person name="Tollenaere R."/>
            <person name="Lu Y."/>
            <person name="Battail C."/>
            <person name="Shen J."/>
            <person name="Sidebottom C.H."/>
            <person name="Wang X."/>
            <person name="Canaguier A."/>
            <person name="Chauveau A."/>
            <person name="Berard A."/>
            <person name="Deniot G."/>
            <person name="Guan M."/>
            <person name="Liu Z."/>
            <person name="Sun F."/>
            <person name="Lim Y.P."/>
            <person name="Lyons E."/>
            <person name="Town C.D."/>
            <person name="Bancroft I."/>
            <person name="Wang X."/>
            <person name="Meng J."/>
            <person name="Ma J."/>
            <person name="Pires J.C."/>
            <person name="King G.J."/>
            <person name="Brunel D."/>
            <person name="Delourme R."/>
            <person name="Renard M."/>
            <person name="Aury J.M."/>
            <person name="Adams K.L."/>
            <person name="Batley J."/>
            <person name="Snowdon R.J."/>
            <person name="Tost J."/>
            <person name="Edwards D."/>
            <person name="Zhou Y."/>
            <person name="Hua W."/>
            <person name="Sharpe A.G."/>
            <person name="Paterson A.H."/>
            <person name="Guan C."/>
            <person name="Wincker P."/>
        </authorList>
    </citation>
    <scope>NUCLEOTIDE SEQUENCE [LARGE SCALE GENOMIC DNA]</scope>
    <source>
        <strain evidence="3">cv. Darmor-bzh</strain>
    </source>
</reference>
<dbReference type="Gramene" id="CDY36625">
    <property type="protein sequence ID" value="CDY36625"/>
    <property type="gene ID" value="GSBRNA2T00062347001"/>
</dbReference>
<evidence type="ECO:0000256" key="1">
    <source>
        <dbReference type="ARBA" id="ARBA00022729"/>
    </source>
</evidence>
<dbReference type="AlphaFoldDB" id="A0A078HE46"/>
<dbReference type="Proteomes" id="UP000028999">
    <property type="component" value="Unassembled WGS sequence"/>
</dbReference>
<protein>
    <submittedName>
        <fullName evidence="2">BnaC06g06780D protein</fullName>
    </submittedName>
</protein>
<sequence length="136" mass="15354">MAALHNKKLLQLLVELSRQLNGFQYSFYDFFSSIQNRVIKSKTYTFETGIAACCGTGSVNGSSCSTNNTGHLMWGSDPVVIGPNNLRELLFLPLESMAATRPRQIKIESIYDIKKMESEMETQWLYQVDKASSFLI</sequence>
<evidence type="ECO:0000313" key="2">
    <source>
        <dbReference type="EMBL" id="CDY36625.1"/>
    </source>
</evidence>
<keyword evidence="3" id="KW-1185">Reference proteome</keyword>
<keyword evidence="1" id="KW-0732">Signal</keyword>
<dbReference type="PANTHER" id="PTHR45966:SF36">
    <property type="entry name" value="INACTIVE GDSL ESTERASE_LIPASE-LIKE PROTEIN 25"/>
    <property type="match status" value="1"/>
</dbReference>
<evidence type="ECO:0000313" key="3">
    <source>
        <dbReference type="Proteomes" id="UP000028999"/>
    </source>
</evidence>
<proteinExistence type="predicted"/>
<dbReference type="InterPro" id="IPR044552">
    <property type="entry name" value="GLIP1-5/GLL25"/>
</dbReference>
<name>A0A078HE46_BRANA</name>
<dbReference type="PANTHER" id="PTHR45966">
    <property type="entry name" value="GDSL-LIKE LIPASE/ACYLHYDROLASE"/>
    <property type="match status" value="1"/>
</dbReference>
<organism evidence="2 3">
    <name type="scientific">Brassica napus</name>
    <name type="common">Rape</name>
    <dbReference type="NCBI Taxonomy" id="3708"/>
    <lineage>
        <taxon>Eukaryota</taxon>
        <taxon>Viridiplantae</taxon>
        <taxon>Streptophyta</taxon>
        <taxon>Embryophyta</taxon>
        <taxon>Tracheophyta</taxon>
        <taxon>Spermatophyta</taxon>
        <taxon>Magnoliopsida</taxon>
        <taxon>eudicotyledons</taxon>
        <taxon>Gunneridae</taxon>
        <taxon>Pentapetalae</taxon>
        <taxon>rosids</taxon>
        <taxon>malvids</taxon>
        <taxon>Brassicales</taxon>
        <taxon>Brassicaceae</taxon>
        <taxon>Brassiceae</taxon>
        <taxon>Brassica</taxon>
    </lineage>
</organism>
<dbReference type="STRING" id="3708.A0A078HE46"/>
<dbReference type="InterPro" id="IPR036514">
    <property type="entry name" value="SGNH_hydro_sf"/>
</dbReference>